<dbReference type="STRING" id="333673.A0A3M0JMQ0"/>
<dbReference type="GO" id="GO:0005200">
    <property type="term" value="F:structural constituent of cytoskeleton"/>
    <property type="evidence" value="ECO:0007669"/>
    <property type="project" value="InterPro"/>
</dbReference>
<dbReference type="Proteomes" id="UP000269221">
    <property type="component" value="Unassembled WGS sequence"/>
</dbReference>
<keyword evidence="4" id="KW-0007">Acetylation</keyword>
<evidence type="ECO:0000313" key="7">
    <source>
        <dbReference type="Proteomes" id="UP000269221"/>
    </source>
</evidence>
<name>A0A3M0JMQ0_HIRRU</name>
<gene>
    <name evidence="6" type="ORF">DUI87_22022</name>
</gene>
<keyword evidence="7" id="KW-1185">Reference proteome</keyword>
<evidence type="ECO:0000256" key="3">
    <source>
        <dbReference type="ARBA" id="ARBA00022744"/>
    </source>
</evidence>
<reference evidence="6 7" key="1">
    <citation type="submission" date="2018-07" db="EMBL/GenBank/DDBJ databases">
        <title>A high quality draft genome assembly of the barn swallow (H. rustica rustica).</title>
        <authorList>
            <person name="Formenti G."/>
            <person name="Chiara M."/>
            <person name="Poveda L."/>
            <person name="Francoijs K.-J."/>
            <person name="Bonisoli-Alquati A."/>
            <person name="Canova L."/>
            <person name="Gianfranceschi L."/>
            <person name="Horner D.S."/>
            <person name="Saino N."/>
        </authorList>
    </citation>
    <scope>NUCLEOTIDE SEQUENCE [LARGE SCALE GENOMIC DNA]</scope>
    <source>
        <strain evidence="6">Chelidonia</strain>
        <tissue evidence="6">Blood</tissue>
    </source>
</reference>
<sequence length="162" mass="17112">MEKRGVDERVVTETPFKYLDEEPEDFLLSYTSVHAEDVLHSLEGPVQPEVWGELVHVQPQDMSCYSPCRPCQPCGPTPLANSCNEPCVRQCQDSHVAIQPSPVLVTLPGPILSSFPQNTAVGSSTSAAVGSILSSQGVPINSGGFGLSGLGSGLCGTRCLPC</sequence>
<comment type="caution">
    <text evidence="6">The sequence shown here is derived from an EMBL/GenBank/DDBJ whole genome shotgun (WGS) entry which is preliminary data.</text>
</comment>
<dbReference type="PANTHER" id="PTHR31203">
    <property type="entry name" value="BETA-KERATIN-RELATED PROTEIN-RELATED"/>
    <property type="match status" value="1"/>
</dbReference>
<dbReference type="OrthoDB" id="9397146at2759"/>
<dbReference type="AlphaFoldDB" id="A0A3M0JMQ0"/>
<evidence type="ECO:0000256" key="4">
    <source>
        <dbReference type="ARBA" id="ARBA00022990"/>
    </source>
</evidence>
<dbReference type="InterPro" id="IPR003461">
    <property type="entry name" value="Keratin"/>
</dbReference>
<evidence type="ECO:0000313" key="6">
    <source>
        <dbReference type="EMBL" id="RMC01581.1"/>
    </source>
</evidence>
<protein>
    <recommendedName>
        <fullName evidence="5">Keratin</fullName>
    </recommendedName>
</protein>
<dbReference type="PANTHER" id="PTHR31203:SF1">
    <property type="entry name" value="BETA-KERATIN-RELATED PROTEIN-RELATED"/>
    <property type="match status" value="1"/>
</dbReference>
<evidence type="ECO:0000256" key="5">
    <source>
        <dbReference type="RuleBase" id="RU364002"/>
    </source>
</evidence>
<comment type="similarity">
    <text evidence="1 5">Belongs to the avian keratin family.</text>
</comment>
<dbReference type="Pfam" id="PF02422">
    <property type="entry name" value="Keratin"/>
    <property type="match status" value="1"/>
</dbReference>
<dbReference type="EMBL" id="QRBI01000137">
    <property type="protein sequence ID" value="RMC01581.1"/>
    <property type="molecule type" value="Genomic_DNA"/>
</dbReference>
<evidence type="ECO:0000256" key="1">
    <source>
        <dbReference type="ARBA" id="ARBA00008702"/>
    </source>
</evidence>
<accession>A0A3M0JMQ0</accession>
<comment type="subunit">
    <text evidence="2 5">The avian keratins (F-ker, S-ker, C-ker and B-ker) are a complex mixture of very similar polypeptides.</text>
</comment>
<keyword evidence="3 5" id="KW-0416">Keratin</keyword>
<evidence type="ECO:0000256" key="2">
    <source>
        <dbReference type="ARBA" id="ARBA00011806"/>
    </source>
</evidence>
<organism evidence="6 7">
    <name type="scientific">Hirundo rustica rustica</name>
    <dbReference type="NCBI Taxonomy" id="333673"/>
    <lineage>
        <taxon>Eukaryota</taxon>
        <taxon>Metazoa</taxon>
        <taxon>Chordata</taxon>
        <taxon>Craniata</taxon>
        <taxon>Vertebrata</taxon>
        <taxon>Euteleostomi</taxon>
        <taxon>Archelosauria</taxon>
        <taxon>Archosauria</taxon>
        <taxon>Dinosauria</taxon>
        <taxon>Saurischia</taxon>
        <taxon>Theropoda</taxon>
        <taxon>Coelurosauria</taxon>
        <taxon>Aves</taxon>
        <taxon>Neognathae</taxon>
        <taxon>Neoaves</taxon>
        <taxon>Telluraves</taxon>
        <taxon>Australaves</taxon>
        <taxon>Passeriformes</taxon>
        <taxon>Sylvioidea</taxon>
        <taxon>Hirundinidae</taxon>
        <taxon>Hirundo</taxon>
    </lineage>
</organism>
<proteinExistence type="inferred from homology"/>
<dbReference type="GO" id="GO:0005882">
    <property type="term" value="C:intermediate filament"/>
    <property type="evidence" value="ECO:0007669"/>
    <property type="project" value="UniProtKB-KW"/>
</dbReference>